<feature type="region of interest" description="Disordered" evidence="4">
    <location>
        <begin position="214"/>
        <end position="237"/>
    </location>
</feature>
<dbReference type="GO" id="GO:0003677">
    <property type="term" value="F:DNA binding"/>
    <property type="evidence" value="ECO:0007669"/>
    <property type="project" value="UniProtKB-KW"/>
</dbReference>
<dbReference type="SUPFAM" id="SSF52172">
    <property type="entry name" value="CheY-like"/>
    <property type="match status" value="1"/>
</dbReference>
<evidence type="ECO:0000313" key="7">
    <source>
        <dbReference type="Proteomes" id="UP000005808"/>
    </source>
</evidence>
<evidence type="ECO:0000313" key="6">
    <source>
        <dbReference type="EMBL" id="EHP40972.1"/>
    </source>
</evidence>
<dbReference type="GO" id="GO:0006355">
    <property type="term" value="P:regulation of DNA-templated transcription"/>
    <property type="evidence" value="ECO:0007669"/>
    <property type="project" value="InterPro"/>
</dbReference>
<accession>H1S945</accession>
<evidence type="ECO:0000256" key="1">
    <source>
        <dbReference type="ARBA" id="ARBA00023015"/>
    </source>
</evidence>
<protein>
    <submittedName>
        <fullName evidence="6">LuxR family transcriptional regulator</fullName>
    </submittedName>
</protein>
<dbReference type="PROSITE" id="PS50043">
    <property type="entry name" value="HTH_LUXR_2"/>
    <property type="match status" value="1"/>
</dbReference>
<sequence length="237" mass="25603">MNALLIEDNPLLRLGLLRMLDGLEGFGHVICVDPSDLAMLQGQLNDIALVVLGVPQLQDRARELLETARAVLSAQYLLLLVEGTLPPVLPAGLAWGICTWLPKSSSLVAIEAAIRLVLADDTRWRGALAPHPSAPLQALATEGGRIDLLRDEARMLKLTPRQYEVLVLLSHGYPLKTVGRLLNISVATVKSHVALLYQRLQVSKKSEAIHAARQRGARFQAGSGQGGNDRGAAGAWR</sequence>
<dbReference type="InterPro" id="IPR000792">
    <property type="entry name" value="Tscrpt_reg_LuxR_C"/>
</dbReference>
<proteinExistence type="predicted"/>
<dbReference type="PRINTS" id="PR00038">
    <property type="entry name" value="HTHLUXR"/>
</dbReference>
<dbReference type="PANTHER" id="PTHR44688">
    <property type="entry name" value="DNA-BINDING TRANSCRIPTIONAL ACTIVATOR DEVR_DOSR"/>
    <property type="match status" value="1"/>
</dbReference>
<gene>
    <name evidence="6" type="ORF">OR16_22668</name>
</gene>
<name>H1S945_9BURK</name>
<feature type="domain" description="HTH luxR-type" evidence="5">
    <location>
        <begin position="151"/>
        <end position="216"/>
    </location>
</feature>
<reference evidence="6 7" key="1">
    <citation type="journal article" date="2012" name="J. Bacteriol.">
        <title>De Novo Genome Project of Cupriavidus basilensis OR16.</title>
        <authorList>
            <person name="Cserhati M."/>
            <person name="Kriszt B."/>
            <person name="Szoboszlay S."/>
            <person name="Toth A."/>
            <person name="Szabo I."/>
            <person name="Tancsics A."/>
            <person name="Nagy I."/>
            <person name="Horvath B."/>
            <person name="Nagy I."/>
            <person name="Kukolya J."/>
        </authorList>
    </citation>
    <scope>NUCLEOTIDE SEQUENCE [LARGE SCALE GENOMIC DNA]</scope>
    <source>
        <strain evidence="6 7">OR16</strain>
    </source>
</reference>
<comment type="caution">
    <text evidence="6">The sequence shown here is derived from an EMBL/GenBank/DDBJ whole genome shotgun (WGS) entry which is preliminary data.</text>
</comment>
<evidence type="ECO:0000259" key="5">
    <source>
        <dbReference type="PROSITE" id="PS50043"/>
    </source>
</evidence>
<evidence type="ECO:0000256" key="2">
    <source>
        <dbReference type="ARBA" id="ARBA00023125"/>
    </source>
</evidence>
<dbReference type="InterPro" id="IPR011006">
    <property type="entry name" value="CheY-like_superfamily"/>
</dbReference>
<evidence type="ECO:0000256" key="4">
    <source>
        <dbReference type="SAM" id="MobiDB-lite"/>
    </source>
</evidence>
<dbReference type="InterPro" id="IPR016032">
    <property type="entry name" value="Sig_transdc_resp-reg_C-effctor"/>
</dbReference>
<organism evidence="6 7">
    <name type="scientific">Cupriavidus basilensis OR16</name>
    <dbReference type="NCBI Taxonomy" id="1127483"/>
    <lineage>
        <taxon>Bacteria</taxon>
        <taxon>Pseudomonadati</taxon>
        <taxon>Pseudomonadota</taxon>
        <taxon>Betaproteobacteria</taxon>
        <taxon>Burkholderiales</taxon>
        <taxon>Burkholderiaceae</taxon>
        <taxon>Cupriavidus</taxon>
    </lineage>
</organism>
<dbReference type="PATRIC" id="fig|1127483.3.peg.4531"/>
<dbReference type="SUPFAM" id="SSF46894">
    <property type="entry name" value="C-terminal effector domain of the bipartite response regulators"/>
    <property type="match status" value="1"/>
</dbReference>
<dbReference type="OrthoDB" id="8967153at2"/>
<dbReference type="CDD" id="cd06170">
    <property type="entry name" value="LuxR_C_like"/>
    <property type="match status" value="1"/>
</dbReference>
<dbReference type="SMART" id="SM00421">
    <property type="entry name" value="HTH_LUXR"/>
    <property type="match status" value="1"/>
</dbReference>
<evidence type="ECO:0000256" key="3">
    <source>
        <dbReference type="ARBA" id="ARBA00023163"/>
    </source>
</evidence>
<keyword evidence="2" id="KW-0238">DNA-binding</keyword>
<dbReference type="PANTHER" id="PTHR44688:SF16">
    <property type="entry name" value="DNA-BINDING TRANSCRIPTIONAL ACTIVATOR DEVR_DOSR"/>
    <property type="match status" value="1"/>
</dbReference>
<dbReference type="Pfam" id="PF00196">
    <property type="entry name" value="GerE"/>
    <property type="match status" value="1"/>
</dbReference>
<keyword evidence="1" id="KW-0805">Transcription regulation</keyword>
<dbReference type="AlphaFoldDB" id="H1S945"/>
<dbReference type="EMBL" id="AHJE01000055">
    <property type="protein sequence ID" value="EHP40972.1"/>
    <property type="molecule type" value="Genomic_DNA"/>
</dbReference>
<dbReference type="Proteomes" id="UP000005808">
    <property type="component" value="Unassembled WGS sequence"/>
</dbReference>
<dbReference type="Gene3D" id="3.40.50.2300">
    <property type="match status" value="1"/>
</dbReference>
<dbReference type="RefSeq" id="WP_006159952.1">
    <property type="nucleotide sequence ID" value="NZ_AHJE01000055.1"/>
</dbReference>
<keyword evidence="3" id="KW-0804">Transcription</keyword>